<dbReference type="EMBL" id="FR746099">
    <property type="protein sequence ID" value="CCC41552.1"/>
    <property type="molecule type" value="Genomic_DNA"/>
</dbReference>
<feature type="transmembrane region" description="Helical" evidence="1">
    <location>
        <begin position="183"/>
        <end position="205"/>
    </location>
</feature>
<protein>
    <submittedName>
        <fullName evidence="2">Uncharacterized protein</fullName>
    </submittedName>
</protein>
<feature type="transmembrane region" description="Helical" evidence="1">
    <location>
        <begin position="68"/>
        <end position="89"/>
    </location>
</feature>
<keyword evidence="1" id="KW-0812">Transmembrane</keyword>
<sequence>MSISTDQYVPEFAIIVGVFFGLATVVSGIILRWGLTATICVCAVSSYPFIAFGVVRDTNPTATIRPRWVLLIGTVIGMLGAVGTFHAMLGGQDSVTATVSSLFIGFILVSPPAGYAVHHGVNINPFTPQVTAGGCLIIGVGCVFAGLFSLPLIGVLLGTGIGISGALYATARGLTLTQQTKQRVAIISGVIGLTIAFIGTAGSEYISSNGTVNGGEWLFVGATLALAPSLYIALTGGQTTQQTCSWPFKRQ</sequence>
<accession>G0LEY9</accession>
<evidence type="ECO:0000313" key="3">
    <source>
        <dbReference type="Proteomes" id="UP000007954"/>
    </source>
</evidence>
<keyword evidence="1" id="KW-0472">Membrane</keyword>
<organism evidence="2 3">
    <name type="scientific">Haloquadratum walsbyi (strain DSM 16854 / JCM 12705 / C23)</name>
    <dbReference type="NCBI Taxonomy" id="768065"/>
    <lineage>
        <taxon>Archaea</taxon>
        <taxon>Methanobacteriati</taxon>
        <taxon>Methanobacteriota</taxon>
        <taxon>Stenosarchaea group</taxon>
        <taxon>Halobacteria</taxon>
        <taxon>Halobacteriales</taxon>
        <taxon>Haloferacaceae</taxon>
        <taxon>Haloquadratum</taxon>
    </lineage>
</organism>
<feature type="transmembrane region" description="Helical" evidence="1">
    <location>
        <begin position="217"/>
        <end position="234"/>
    </location>
</feature>
<dbReference type="KEGG" id="hwc:Hqrw_3818"/>
<keyword evidence="1" id="KW-1133">Transmembrane helix</keyword>
<feature type="transmembrane region" description="Helical" evidence="1">
    <location>
        <begin position="153"/>
        <end position="171"/>
    </location>
</feature>
<dbReference type="GeneID" id="12448683"/>
<feature type="transmembrane region" description="Helical" evidence="1">
    <location>
        <begin position="36"/>
        <end position="56"/>
    </location>
</feature>
<proteinExistence type="predicted"/>
<dbReference type="Proteomes" id="UP000007954">
    <property type="component" value="Chromosome"/>
</dbReference>
<feature type="transmembrane region" description="Helical" evidence="1">
    <location>
        <begin position="12"/>
        <end position="30"/>
    </location>
</feature>
<name>G0LEY9_HALWC</name>
<reference evidence="2 3" key="1">
    <citation type="journal article" date="2011" name="PLoS ONE">
        <title>Haloquadratum walsbyi: limited diversity in a global pond.</title>
        <authorList>
            <person name="Dyall-Smith M."/>
            <person name="Pfeiffer F."/>
            <person name="Klee K."/>
            <person name="Palm P."/>
            <person name="Gross K."/>
            <person name="Schuster S.C."/>
            <person name="Rampp M."/>
            <person name="Oesterhelt D."/>
        </authorList>
    </citation>
    <scope>NUCLEOTIDE SEQUENCE [LARGE SCALE GENOMIC DNA]</scope>
    <source>
        <strain evidence="3">DSM 16854 / JCM 12705 / C23</strain>
    </source>
</reference>
<dbReference type="HOGENOM" id="CLU_1212596_0_0_2"/>
<evidence type="ECO:0000313" key="2">
    <source>
        <dbReference type="EMBL" id="CCC41552.1"/>
    </source>
</evidence>
<evidence type="ECO:0000256" key="1">
    <source>
        <dbReference type="SAM" id="Phobius"/>
    </source>
</evidence>
<dbReference type="RefSeq" id="WP_014556904.1">
    <property type="nucleotide sequence ID" value="NC_017459.1"/>
</dbReference>
<dbReference type="OrthoDB" id="343232at2157"/>
<gene>
    <name evidence="2" type="ordered locus">Hqrw_3818</name>
</gene>
<feature type="transmembrane region" description="Helical" evidence="1">
    <location>
        <begin position="129"/>
        <end position="147"/>
    </location>
</feature>
<feature type="transmembrane region" description="Helical" evidence="1">
    <location>
        <begin position="95"/>
        <end position="117"/>
    </location>
</feature>
<dbReference type="AlphaFoldDB" id="G0LEY9"/>